<accession>A0ABQ3D2J3</accession>
<keyword evidence="2" id="KW-1185">Reference proteome</keyword>
<comment type="caution">
    <text evidence="1">The sequence shown here is derived from an EMBL/GenBank/DDBJ whole genome shotgun (WGS) entry which is preliminary data.</text>
</comment>
<evidence type="ECO:0000313" key="1">
    <source>
        <dbReference type="EMBL" id="GHA50180.1"/>
    </source>
</evidence>
<reference evidence="2" key="1">
    <citation type="journal article" date="2019" name="Int. J. Syst. Evol. Microbiol.">
        <title>The Global Catalogue of Microorganisms (GCM) 10K type strain sequencing project: providing services to taxonomists for standard genome sequencing and annotation.</title>
        <authorList>
            <consortium name="The Broad Institute Genomics Platform"/>
            <consortium name="The Broad Institute Genome Sequencing Center for Infectious Disease"/>
            <person name="Wu L."/>
            <person name="Ma J."/>
        </authorList>
    </citation>
    <scope>NUCLEOTIDE SEQUENCE [LARGE SCALE GENOMIC DNA]</scope>
    <source>
        <strain evidence="2">KCTC 32465</strain>
    </source>
</reference>
<dbReference type="EMBL" id="BMZF01000003">
    <property type="protein sequence ID" value="GHA50180.1"/>
    <property type="molecule type" value="Genomic_DNA"/>
</dbReference>
<protein>
    <submittedName>
        <fullName evidence="1">Uncharacterized protein</fullName>
    </submittedName>
</protein>
<evidence type="ECO:0000313" key="2">
    <source>
        <dbReference type="Proteomes" id="UP000634455"/>
    </source>
</evidence>
<name>A0ABQ3D2J3_9RHOB</name>
<organism evidence="1 2">
    <name type="scientific">Paramylibacter ulvae</name>
    <dbReference type="NCBI Taxonomy" id="1651968"/>
    <lineage>
        <taxon>Bacteria</taxon>
        <taxon>Pseudomonadati</taxon>
        <taxon>Pseudomonadota</taxon>
        <taxon>Alphaproteobacteria</taxon>
        <taxon>Rhodobacterales</taxon>
        <taxon>Paracoccaceae</taxon>
        <taxon>Paramylibacter</taxon>
    </lineage>
</organism>
<proteinExistence type="predicted"/>
<dbReference type="Proteomes" id="UP000634455">
    <property type="component" value="Unassembled WGS sequence"/>
</dbReference>
<sequence length="70" mass="8140">MLVLIDPYWASEYYLRLRVNDVNGTPRFAANGKYCDTFAAIFANLGQKEKKAALLRCLLRFWKLWLLAVV</sequence>
<gene>
    <name evidence="1" type="ORF">GCM10008927_13930</name>
</gene>